<keyword evidence="3" id="KW-1185">Reference proteome</keyword>
<dbReference type="Pfam" id="PF00646">
    <property type="entry name" value="F-box"/>
    <property type="match status" value="1"/>
</dbReference>
<evidence type="ECO:0000313" key="2">
    <source>
        <dbReference type="EMBL" id="RPA78386.1"/>
    </source>
</evidence>
<accession>A0A3N4HZ54</accession>
<evidence type="ECO:0000259" key="1">
    <source>
        <dbReference type="PROSITE" id="PS50181"/>
    </source>
</evidence>
<dbReference type="InterPro" id="IPR001810">
    <property type="entry name" value="F-box_dom"/>
</dbReference>
<protein>
    <recommendedName>
        <fullName evidence="1">F-box domain-containing protein</fullName>
    </recommendedName>
</protein>
<evidence type="ECO:0000313" key="3">
    <source>
        <dbReference type="Proteomes" id="UP000275078"/>
    </source>
</evidence>
<dbReference type="InterPro" id="IPR036047">
    <property type="entry name" value="F-box-like_dom_sf"/>
</dbReference>
<dbReference type="SUPFAM" id="SSF81383">
    <property type="entry name" value="F-box domain"/>
    <property type="match status" value="1"/>
</dbReference>
<name>A0A3N4HZ54_ASCIM</name>
<dbReference type="EMBL" id="ML119712">
    <property type="protein sequence ID" value="RPA78386.1"/>
    <property type="molecule type" value="Genomic_DNA"/>
</dbReference>
<dbReference type="PROSITE" id="PS50181">
    <property type="entry name" value="FBOX"/>
    <property type="match status" value="1"/>
</dbReference>
<feature type="domain" description="F-box" evidence="1">
    <location>
        <begin position="24"/>
        <end position="71"/>
    </location>
</feature>
<gene>
    <name evidence="2" type="ORF">BJ508DRAFT_156387</name>
</gene>
<dbReference type="Proteomes" id="UP000275078">
    <property type="component" value="Unassembled WGS sequence"/>
</dbReference>
<organism evidence="2 3">
    <name type="scientific">Ascobolus immersus RN42</name>
    <dbReference type="NCBI Taxonomy" id="1160509"/>
    <lineage>
        <taxon>Eukaryota</taxon>
        <taxon>Fungi</taxon>
        <taxon>Dikarya</taxon>
        <taxon>Ascomycota</taxon>
        <taxon>Pezizomycotina</taxon>
        <taxon>Pezizomycetes</taxon>
        <taxon>Pezizales</taxon>
        <taxon>Ascobolaceae</taxon>
        <taxon>Ascobolus</taxon>
    </lineage>
</organism>
<dbReference type="AlphaFoldDB" id="A0A3N4HZ54"/>
<sequence>MSEAIRNTQPTSRRVRPSRYTPSVFRLLDLPRELRLQIYTKCDTTSLLQLSCTSRTLKNEIAAQIVIYPSAFPHFKALRHKTIQAFMRKLIAVSKKHGSFEVYRRKSAMGVVVLILERAGGEFVFGAMNRLPNEGVKCRWCYEVMPPKDLWRWSTRLQVYEWTGYVKCEQCFRAAGFKL</sequence>
<dbReference type="CDD" id="cd09917">
    <property type="entry name" value="F-box_SF"/>
    <property type="match status" value="1"/>
</dbReference>
<reference evidence="2 3" key="1">
    <citation type="journal article" date="2018" name="Nat. Ecol. Evol.">
        <title>Pezizomycetes genomes reveal the molecular basis of ectomycorrhizal truffle lifestyle.</title>
        <authorList>
            <person name="Murat C."/>
            <person name="Payen T."/>
            <person name="Noel B."/>
            <person name="Kuo A."/>
            <person name="Morin E."/>
            <person name="Chen J."/>
            <person name="Kohler A."/>
            <person name="Krizsan K."/>
            <person name="Balestrini R."/>
            <person name="Da Silva C."/>
            <person name="Montanini B."/>
            <person name="Hainaut M."/>
            <person name="Levati E."/>
            <person name="Barry K.W."/>
            <person name="Belfiori B."/>
            <person name="Cichocki N."/>
            <person name="Clum A."/>
            <person name="Dockter R.B."/>
            <person name="Fauchery L."/>
            <person name="Guy J."/>
            <person name="Iotti M."/>
            <person name="Le Tacon F."/>
            <person name="Lindquist E.A."/>
            <person name="Lipzen A."/>
            <person name="Malagnac F."/>
            <person name="Mello A."/>
            <person name="Molinier V."/>
            <person name="Miyauchi S."/>
            <person name="Poulain J."/>
            <person name="Riccioni C."/>
            <person name="Rubini A."/>
            <person name="Sitrit Y."/>
            <person name="Splivallo R."/>
            <person name="Traeger S."/>
            <person name="Wang M."/>
            <person name="Zifcakova L."/>
            <person name="Wipf D."/>
            <person name="Zambonelli A."/>
            <person name="Paolocci F."/>
            <person name="Nowrousian M."/>
            <person name="Ottonello S."/>
            <person name="Baldrian P."/>
            <person name="Spatafora J.W."/>
            <person name="Henrissat B."/>
            <person name="Nagy L.G."/>
            <person name="Aury J.M."/>
            <person name="Wincker P."/>
            <person name="Grigoriev I.V."/>
            <person name="Bonfante P."/>
            <person name="Martin F.M."/>
        </authorList>
    </citation>
    <scope>NUCLEOTIDE SEQUENCE [LARGE SCALE GENOMIC DNA]</scope>
    <source>
        <strain evidence="2 3">RN42</strain>
    </source>
</reference>
<proteinExistence type="predicted"/>